<accession>A0A1C6SQS4</accession>
<dbReference type="STRING" id="145857.GA0070616_4361"/>
<feature type="coiled-coil region" evidence="1">
    <location>
        <begin position="16"/>
        <end position="63"/>
    </location>
</feature>
<evidence type="ECO:0000256" key="1">
    <source>
        <dbReference type="SAM" id="Coils"/>
    </source>
</evidence>
<sequence>MGRSRPTLPYRLLVDVDGAEQARQRLERAAAAARQARLAERGLDEALAEVDAAQAELDGCYETIVLRALPLSGTVTVETLTAEHPPTEAQMAEAKVAREKARAAGDPVPPWPAWNVETFQPALLAASAPDAGMSPDDWASMLGTRMSAGEVRGLWAACMAINLTGRAAEPVVLPKGWTTTRS</sequence>
<keyword evidence="3" id="KW-1185">Reference proteome</keyword>
<gene>
    <name evidence="2" type="ORF">GA0070616_4361</name>
</gene>
<dbReference type="Proteomes" id="UP000199699">
    <property type="component" value="Unassembled WGS sequence"/>
</dbReference>
<reference evidence="2 3" key="1">
    <citation type="submission" date="2016-06" db="EMBL/GenBank/DDBJ databases">
        <authorList>
            <person name="Kjaerup R.B."/>
            <person name="Dalgaard T.S."/>
            <person name="Juul-Madsen H.R."/>
        </authorList>
    </citation>
    <scope>NUCLEOTIDE SEQUENCE [LARGE SCALE GENOMIC DNA]</scope>
    <source>
        <strain evidence="2 3">DSM 43818</strain>
    </source>
</reference>
<name>A0A1C6SQS4_9ACTN</name>
<protein>
    <submittedName>
        <fullName evidence="2">Uncharacterized protein</fullName>
    </submittedName>
</protein>
<organism evidence="2 3">
    <name type="scientific">Micromonospora nigra</name>
    <dbReference type="NCBI Taxonomy" id="145857"/>
    <lineage>
        <taxon>Bacteria</taxon>
        <taxon>Bacillati</taxon>
        <taxon>Actinomycetota</taxon>
        <taxon>Actinomycetes</taxon>
        <taxon>Micromonosporales</taxon>
        <taxon>Micromonosporaceae</taxon>
        <taxon>Micromonospora</taxon>
    </lineage>
</organism>
<keyword evidence="1" id="KW-0175">Coiled coil</keyword>
<dbReference type="AlphaFoldDB" id="A0A1C6SQS4"/>
<dbReference type="EMBL" id="FMHT01000003">
    <property type="protein sequence ID" value="SCL31944.1"/>
    <property type="molecule type" value="Genomic_DNA"/>
</dbReference>
<evidence type="ECO:0000313" key="3">
    <source>
        <dbReference type="Proteomes" id="UP000199699"/>
    </source>
</evidence>
<proteinExistence type="predicted"/>
<evidence type="ECO:0000313" key="2">
    <source>
        <dbReference type="EMBL" id="SCL31944.1"/>
    </source>
</evidence>